<gene>
    <name evidence="1" type="ORF">BB561_005244</name>
</gene>
<evidence type="ECO:0000313" key="2">
    <source>
        <dbReference type="Proteomes" id="UP000245383"/>
    </source>
</evidence>
<protein>
    <submittedName>
        <fullName evidence="1">Uncharacterized protein</fullName>
    </submittedName>
</protein>
<name>A0A2T9YBF5_9FUNG</name>
<dbReference type="EMBL" id="MBFR01000304">
    <property type="protein sequence ID" value="PVU89650.1"/>
    <property type="molecule type" value="Genomic_DNA"/>
</dbReference>
<accession>A0A2T9YBF5</accession>
<evidence type="ECO:0000313" key="1">
    <source>
        <dbReference type="EMBL" id="PVU89650.1"/>
    </source>
</evidence>
<dbReference type="Proteomes" id="UP000245383">
    <property type="component" value="Unassembled WGS sequence"/>
</dbReference>
<sequence length="54" mass="5911">MFSSNGLFTPIKTKYKGGAGTRAANFSFPPHFYPNLSLTLPKLMEAAFTPAEFP</sequence>
<reference evidence="1 2" key="1">
    <citation type="journal article" date="2018" name="MBio">
        <title>Comparative Genomics Reveals the Core Gene Toolbox for the Fungus-Insect Symbiosis.</title>
        <authorList>
            <person name="Wang Y."/>
            <person name="Stata M."/>
            <person name="Wang W."/>
            <person name="Stajich J.E."/>
            <person name="White M.M."/>
            <person name="Moncalvo J.M."/>
        </authorList>
    </citation>
    <scope>NUCLEOTIDE SEQUENCE [LARGE SCALE GENOMIC DNA]</scope>
    <source>
        <strain evidence="1 2">SWE-8-4</strain>
    </source>
</reference>
<dbReference type="AlphaFoldDB" id="A0A2T9YBF5"/>
<organism evidence="1 2">
    <name type="scientific">Smittium simulii</name>
    <dbReference type="NCBI Taxonomy" id="133385"/>
    <lineage>
        <taxon>Eukaryota</taxon>
        <taxon>Fungi</taxon>
        <taxon>Fungi incertae sedis</taxon>
        <taxon>Zoopagomycota</taxon>
        <taxon>Kickxellomycotina</taxon>
        <taxon>Harpellomycetes</taxon>
        <taxon>Harpellales</taxon>
        <taxon>Legeriomycetaceae</taxon>
        <taxon>Smittium</taxon>
    </lineage>
</organism>
<comment type="caution">
    <text evidence="1">The sequence shown here is derived from an EMBL/GenBank/DDBJ whole genome shotgun (WGS) entry which is preliminary data.</text>
</comment>
<keyword evidence="2" id="KW-1185">Reference proteome</keyword>
<proteinExistence type="predicted"/>